<dbReference type="Proteomes" id="UP000051861">
    <property type="component" value="Unassembled WGS sequence"/>
</dbReference>
<keyword evidence="7 12" id="KW-0328">Glycosyltransferase</keyword>
<dbReference type="Pfam" id="PF01729">
    <property type="entry name" value="QRPTase_C"/>
    <property type="match status" value="1"/>
</dbReference>
<dbReference type="EMBL" id="LIZX01000093">
    <property type="protein sequence ID" value="KPJ66038.1"/>
    <property type="molecule type" value="Genomic_DNA"/>
</dbReference>
<evidence type="ECO:0000256" key="8">
    <source>
        <dbReference type="ARBA" id="ARBA00022679"/>
    </source>
</evidence>
<comment type="pathway">
    <text evidence="2">Cofactor biosynthesis; NAD(+) biosynthesis; nicotinate D-ribonucleotide from quinolinate: step 1/1.</text>
</comment>
<dbReference type="Pfam" id="PF02749">
    <property type="entry name" value="QRPTase_N"/>
    <property type="match status" value="1"/>
</dbReference>
<keyword evidence="8 12" id="KW-0808">Transferase</keyword>
<dbReference type="InterPro" id="IPR022412">
    <property type="entry name" value="Quinolinate_PRibosylTrfase_N"/>
</dbReference>
<dbReference type="InterPro" id="IPR027277">
    <property type="entry name" value="NadC/ModD"/>
</dbReference>
<evidence type="ECO:0000256" key="11">
    <source>
        <dbReference type="ARBA" id="ARBA00069173"/>
    </source>
</evidence>
<evidence type="ECO:0000313" key="15">
    <source>
        <dbReference type="EMBL" id="KPJ66038.1"/>
    </source>
</evidence>
<evidence type="ECO:0000256" key="6">
    <source>
        <dbReference type="ARBA" id="ARBA00022642"/>
    </source>
</evidence>
<evidence type="ECO:0000256" key="12">
    <source>
        <dbReference type="PIRNR" id="PIRNR006250"/>
    </source>
</evidence>
<dbReference type="InterPro" id="IPR013785">
    <property type="entry name" value="Aldolase_TIM"/>
</dbReference>
<keyword evidence="6" id="KW-0662">Pyridine nucleotide biosynthesis</keyword>
<dbReference type="GO" id="GO:0005737">
    <property type="term" value="C:cytoplasm"/>
    <property type="evidence" value="ECO:0007669"/>
    <property type="project" value="TreeGrafter"/>
</dbReference>
<evidence type="ECO:0000256" key="5">
    <source>
        <dbReference type="ARBA" id="ARBA00011944"/>
    </source>
</evidence>
<dbReference type="PANTHER" id="PTHR32179">
    <property type="entry name" value="NICOTINATE-NUCLEOTIDE PYROPHOSPHORYLASE [CARBOXYLATING]"/>
    <property type="match status" value="1"/>
</dbReference>
<evidence type="ECO:0000256" key="1">
    <source>
        <dbReference type="ARBA" id="ARBA00003237"/>
    </source>
</evidence>
<feature type="domain" description="Quinolinate phosphoribosyl transferase N-terminal" evidence="14">
    <location>
        <begin position="24"/>
        <end position="109"/>
    </location>
</feature>
<comment type="subunit">
    <text evidence="4">Hexamer formed by 3 homodimers.</text>
</comment>
<evidence type="ECO:0000256" key="4">
    <source>
        <dbReference type="ARBA" id="ARBA00011218"/>
    </source>
</evidence>
<comment type="catalytic activity">
    <reaction evidence="10">
        <text>nicotinate beta-D-ribonucleotide + CO2 + diphosphate = quinolinate + 5-phospho-alpha-D-ribose 1-diphosphate + 2 H(+)</text>
        <dbReference type="Rhea" id="RHEA:12733"/>
        <dbReference type="ChEBI" id="CHEBI:15378"/>
        <dbReference type="ChEBI" id="CHEBI:16526"/>
        <dbReference type="ChEBI" id="CHEBI:29959"/>
        <dbReference type="ChEBI" id="CHEBI:33019"/>
        <dbReference type="ChEBI" id="CHEBI:57502"/>
        <dbReference type="ChEBI" id="CHEBI:58017"/>
        <dbReference type="EC" id="2.4.2.19"/>
    </reaction>
</comment>
<evidence type="ECO:0000256" key="10">
    <source>
        <dbReference type="ARBA" id="ARBA00047445"/>
    </source>
</evidence>
<gene>
    <name evidence="15" type="ORF">AMJ44_09085</name>
</gene>
<evidence type="ECO:0000256" key="2">
    <source>
        <dbReference type="ARBA" id="ARBA00004893"/>
    </source>
</evidence>
<dbReference type="SUPFAM" id="SSF54675">
    <property type="entry name" value="Nicotinate/Quinolinate PRTase N-terminal domain-like"/>
    <property type="match status" value="1"/>
</dbReference>
<dbReference type="Gene3D" id="3.20.20.70">
    <property type="entry name" value="Aldolase class I"/>
    <property type="match status" value="1"/>
</dbReference>
<dbReference type="UniPathway" id="UPA00253">
    <property type="reaction ID" value="UER00331"/>
</dbReference>
<evidence type="ECO:0000256" key="3">
    <source>
        <dbReference type="ARBA" id="ARBA00009400"/>
    </source>
</evidence>
<organism evidence="15 16">
    <name type="scientific">candidate division WOR-1 bacterium DG_54_3</name>
    <dbReference type="NCBI Taxonomy" id="1703775"/>
    <lineage>
        <taxon>Bacteria</taxon>
        <taxon>Bacillati</taxon>
        <taxon>Saganbacteria</taxon>
    </lineage>
</organism>
<dbReference type="FunFam" id="3.90.1170.20:FF:000001">
    <property type="entry name" value="Nicotinate-nucleotide diphosphorylase (Carboxylating)"/>
    <property type="match status" value="1"/>
</dbReference>
<dbReference type="GO" id="GO:0034213">
    <property type="term" value="P:quinolinate catabolic process"/>
    <property type="evidence" value="ECO:0007669"/>
    <property type="project" value="TreeGrafter"/>
</dbReference>
<dbReference type="PANTHER" id="PTHR32179:SF3">
    <property type="entry name" value="NICOTINATE-NUCLEOTIDE PYROPHOSPHORYLASE [CARBOXYLATING]"/>
    <property type="match status" value="1"/>
</dbReference>
<protein>
    <recommendedName>
        <fullName evidence="11">Probable nicotinate-nucleotide pyrophosphorylase [carboxylating]</fullName>
        <ecNumber evidence="5">2.4.2.19</ecNumber>
    </recommendedName>
    <alternativeName>
        <fullName evidence="9">Quinolinate phosphoribosyltransferase [decarboxylating]</fullName>
    </alternativeName>
</protein>
<proteinExistence type="inferred from homology"/>
<dbReference type="PIRSF" id="PIRSF006250">
    <property type="entry name" value="NadC_ModD"/>
    <property type="match status" value="1"/>
</dbReference>
<evidence type="ECO:0000313" key="16">
    <source>
        <dbReference type="Proteomes" id="UP000051861"/>
    </source>
</evidence>
<dbReference type="InterPro" id="IPR037128">
    <property type="entry name" value="Quinolinate_PRibosylTase_N_sf"/>
</dbReference>
<dbReference type="InterPro" id="IPR002638">
    <property type="entry name" value="Quinolinate_PRibosylTrfase_C"/>
</dbReference>
<dbReference type="InterPro" id="IPR036068">
    <property type="entry name" value="Nicotinate_pribotase-like_C"/>
</dbReference>
<accession>A0A0S7XUD0</accession>
<evidence type="ECO:0000256" key="7">
    <source>
        <dbReference type="ARBA" id="ARBA00022676"/>
    </source>
</evidence>
<evidence type="ECO:0000256" key="9">
    <source>
        <dbReference type="ARBA" id="ARBA00033102"/>
    </source>
</evidence>
<name>A0A0S7XUD0_UNCSA</name>
<feature type="domain" description="Quinolinate phosphoribosyl transferase C-terminal" evidence="13">
    <location>
        <begin position="111"/>
        <end position="277"/>
    </location>
</feature>
<comment type="caution">
    <text evidence="15">The sequence shown here is derived from an EMBL/GenBank/DDBJ whole genome shotgun (WGS) entry which is preliminary data.</text>
</comment>
<dbReference type="Gene3D" id="3.90.1170.20">
    <property type="entry name" value="Quinolinate phosphoribosyl transferase, N-terminal domain"/>
    <property type="match status" value="1"/>
</dbReference>
<dbReference type="AlphaFoldDB" id="A0A0S7XUD0"/>
<dbReference type="FunFam" id="3.20.20.70:FF:000030">
    <property type="entry name" value="Nicotinate-nucleotide pyrophosphorylase, carboxylating"/>
    <property type="match status" value="1"/>
</dbReference>
<comment type="function">
    <text evidence="1">Involved in the catabolism of quinolinic acid (QA).</text>
</comment>
<dbReference type="InterPro" id="IPR004393">
    <property type="entry name" value="NadC"/>
</dbReference>
<dbReference type="EC" id="2.4.2.19" evidence="5"/>
<dbReference type="PATRIC" id="fig|1703775.3.peg.3528"/>
<comment type="similarity">
    <text evidence="3 12">Belongs to the NadC/ModD family.</text>
</comment>
<dbReference type="CDD" id="cd01572">
    <property type="entry name" value="QPRTase"/>
    <property type="match status" value="1"/>
</dbReference>
<sequence>MLKIDDKIRHLIELSLSEDIGKGDLTSEAVIDEGVLAKGIIVAKEEGVLAGLDIAKTVFLQSDPDFVFESPFKDGNKVMRGEEVATLKGRAKSILSGERTALNFLQHLSGIATLTSKYVERVKDTGIKILDTRKTTPGLRWLEKYAVKMGGGENHRMGLFDMILIKENHIKAVGSISRAVQKAKTKYPMEKIEVETRNLGEVKEAVNSEVDWIMLDNMSTDEIKKAVKVIRSCRKETKIEASGRIDLNNVRELALTGVDFISMGALTHSAPALDFSLLLAELNL</sequence>
<evidence type="ECO:0000259" key="14">
    <source>
        <dbReference type="Pfam" id="PF02749"/>
    </source>
</evidence>
<dbReference type="GO" id="GO:0004514">
    <property type="term" value="F:nicotinate-nucleotide diphosphorylase (carboxylating) activity"/>
    <property type="evidence" value="ECO:0007669"/>
    <property type="project" value="UniProtKB-EC"/>
</dbReference>
<evidence type="ECO:0000259" key="13">
    <source>
        <dbReference type="Pfam" id="PF01729"/>
    </source>
</evidence>
<dbReference type="SUPFAM" id="SSF51690">
    <property type="entry name" value="Nicotinate/Quinolinate PRTase C-terminal domain-like"/>
    <property type="match status" value="1"/>
</dbReference>
<reference evidence="15 16" key="1">
    <citation type="journal article" date="2015" name="Microbiome">
        <title>Genomic resolution of linkages in carbon, nitrogen, and sulfur cycling among widespread estuary sediment bacteria.</title>
        <authorList>
            <person name="Baker B.J."/>
            <person name="Lazar C.S."/>
            <person name="Teske A.P."/>
            <person name="Dick G.J."/>
        </authorList>
    </citation>
    <scope>NUCLEOTIDE SEQUENCE [LARGE SCALE GENOMIC DNA]</scope>
    <source>
        <strain evidence="15">DG_54_3</strain>
    </source>
</reference>
<dbReference type="GO" id="GO:0009435">
    <property type="term" value="P:NAD+ biosynthetic process"/>
    <property type="evidence" value="ECO:0007669"/>
    <property type="project" value="UniProtKB-UniPathway"/>
</dbReference>
<dbReference type="NCBIfam" id="TIGR00078">
    <property type="entry name" value="nadC"/>
    <property type="match status" value="1"/>
</dbReference>